<dbReference type="CDD" id="cd02981">
    <property type="entry name" value="PDI_b_family"/>
    <property type="match status" value="1"/>
</dbReference>
<evidence type="ECO:0000256" key="1">
    <source>
        <dbReference type="ARBA" id="ARBA00001182"/>
    </source>
</evidence>
<feature type="chain" id="PRO_5031051542" description="protein disulfide-isomerase" evidence="8">
    <location>
        <begin position="20"/>
        <end position="818"/>
    </location>
</feature>
<evidence type="ECO:0000256" key="6">
    <source>
        <dbReference type="ARBA" id="ARBA00023284"/>
    </source>
</evidence>
<dbReference type="Gene3D" id="3.40.30.10">
    <property type="entry name" value="Glutaredoxin"/>
    <property type="match status" value="2"/>
</dbReference>
<evidence type="ECO:0000256" key="3">
    <source>
        <dbReference type="ARBA" id="ARBA00012723"/>
    </source>
</evidence>
<dbReference type="GO" id="GO:0015035">
    <property type="term" value="F:protein-disulfide reductase activity"/>
    <property type="evidence" value="ECO:0007669"/>
    <property type="project" value="TreeGrafter"/>
</dbReference>
<dbReference type="GO" id="GO:0005788">
    <property type="term" value="C:endoplasmic reticulum lumen"/>
    <property type="evidence" value="ECO:0007669"/>
    <property type="project" value="UniProtKB-SubCell"/>
</dbReference>
<feature type="compositionally biased region" description="Acidic residues" evidence="7">
    <location>
        <begin position="425"/>
        <end position="436"/>
    </location>
</feature>
<dbReference type="PANTHER" id="PTHR45815:SF3">
    <property type="entry name" value="PROTEIN DISULFIDE-ISOMERASE A6"/>
    <property type="match status" value="1"/>
</dbReference>
<keyword evidence="5" id="KW-0413">Isomerase</keyword>
<keyword evidence="8" id="KW-0732">Signal</keyword>
<comment type="catalytic activity">
    <reaction evidence="1">
        <text>Catalyzes the rearrangement of -S-S- bonds in proteins.</text>
        <dbReference type="EC" id="5.3.4.1"/>
    </reaction>
</comment>
<dbReference type="GO" id="GO:0003756">
    <property type="term" value="F:protein disulfide isomerase activity"/>
    <property type="evidence" value="ECO:0007669"/>
    <property type="project" value="UniProtKB-EC"/>
</dbReference>
<feature type="domain" description="Thioredoxin" evidence="9">
    <location>
        <begin position="9"/>
        <end position="145"/>
    </location>
</feature>
<protein>
    <recommendedName>
        <fullName evidence="3">protein disulfide-isomerase</fullName>
        <ecNumber evidence="3">5.3.4.1</ecNumber>
    </recommendedName>
</protein>
<dbReference type="PROSITE" id="PS51352">
    <property type="entry name" value="THIOREDOXIN_2"/>
    <property type="match status" value="1"/>
</dbReference>
<gene>
    <name evidence="10" type="ORF">CLEI1391_LOCUS3053</name>
</gene>
<dbReference type="GO" id="GO:0034976">
    <property type="term" value="P:response to endoplasmic reticulum stress"/>
    <property type="evidence" value="ECO:0007669"/>
    <property type="project" value="TreeGrafter"/>
</dbReference>
<evidence type="ECO:0000313" key="10">
    <source>
        <dbReference type="EMBL" id="CAD8668423.1"/>
    </source>
</evidence>
<feature type="compositionally biased region" description="Gly residues" evidence="7">
    <location>
        <begin position="699"/>
        <end position="710"/>
    </location>
</feature>
<feature type="region of interest" description="Disordered" evidence="7">
    <location>
        <begin position="419"/>
        <end position="441"/>
    </location>
</feature>
<feature type="region of interest" description="Disordered" evidence="7">
    <location>
        <begin position="688"/>
        <end position="774"/>
    </location>
</feature>
<dbReference type="SUPFAM" id="SSF52833">
    <property type="entry name" value="Thioredoxin-like"/>
    <property type="match status" value="1"/>
</dbReference>
<dbReference type="InterPro" id="IPR036249">
    <property type="entry name" value="Thioredoxin-like_sf"/>
</dbReference>
<evidence type="ECO:0000256" key="4">
    <source>
        <dbReference type="ARBA" id="ARBA00023157"/>
    </source>
</evidence>
<evidence type="ECO:0000259" key="9">
    <source>
        <dbReference type="PROSITE" id="PS51352"/>
    </source>
</evidence>
<dbReference type="EC" id="5.3.4.1" evidence="3"/>
<reference evidence="10" key="1">
    <citation type="submission" date="2021-01" db="EMBL/GenBank/DDBJ databases">
        <authorList>
            <person name="Corre E."/>
            <person name="Pelletier E."/>
            <person name="Niang G."/>
            <person name="Scheremetjew M."/>
            <person name="Finn R."/>
            <person name="Kale V."/>
            <person name="Holt S."/>
            <person name="Cochrane G."/>
            <person name="Meng A."/>
            <person name="Brown T."/>
            <person name="Cohen L."/>
        </authorList>
    </citation>
    <scope>NUCLEOTIDE SEQUENCE</scope>
    <source>
        <strain evidence="10">SAG 11-49</strain>
    </source>
</reference>
<evidence type="ECO:0000256" key="5">
    <source>
        <dbReference type="ARBA" id="ARBA00023235"/>
    </source>
</evidence>
<feature type="signal peptide" evidence="8">
    <location>
        <begin position="1"/>
        <end position="19"/>
    </location>
</feature>
<keyword evidence="6" id="KW-0676">Redox-active center</keyword>
<dbReference type="AlphaFoldDB" id="A0A7S0R6G9"/>
<feature type="compositionally biased region" description="Acidic residues" evidence="7">
    <location>
        <begin position="750"/>
        <end position="766"/>
    </location>
</feature>
<name>A0A7S0R6G9_9CHLO</name>
<evidence type="ECO:0000256" key="7">
    <source>
        <dbReference type="SAM" id="MobiDB-lite"/>
    </source>
</evidence>
<evidence type="ECO:0000256" key="2">
    <source>
        <dbReference type="ARBA" id="ARBA00004319"/>
    </source>
</evidence>
<comment type="subcellular location">
    <subcellularLocation>
        <location evidence="2">Endoplasmic reticulum lumen</location>
    </subcellularLocation>
</comment>
<dbReference type="PRINTS" id="PR00421">
    <property type="entry name" value="THIOREDOXIN"/>
</dbReference>
<feature type="region of interest" description="Disordered" evidence="7">
    <location>
        <begin position="787"/>
        <end position="818"/>
    </location>
</feature>
<dbReference type="InterPro" id="IPR057305">
    <property type="entry name" value="Thioredox_PDIA6_C"/>
</dbReference>
<dbReference type="PANTHER" id="PTHR45815">
    <property type="entry name" value="PROTEIN DISULFIDE-ISOMERASE A6"/>
    <property type="match status" value="1"/>
</dbReference>
<dbReference type="InterPro" id="IPR013766">
    <property type="entry name" value="Thioredoxin_domain"/>
</dbReference>
<feature type="compositionally biased region" description="Basic residues" evidence="7">
    <location>
        <begin position="793"/>
        <end position="810"/>
    </location>
</feature>
<keyword evidence="4" id="KW-1015">Disulfide bond</keyword>
<sequence length="818" mass="85603">MRAGVAAALLLACLASAQALYSSKDNVVTLTEKNFDELVHQGDAVVAVEFYAPWCGHCKALAPHWKKVATNLAGMAVVGAVDCDDKGNARLCASHEIQSFPTIKIFGAQKTKNPYTGAITRVGELFWGTRTAKPIVDAVIGAMTDQHIRHLKTSEELAAFRGGSEVSKVVLLTEKAETTALYKALSMQLHAGLDFAQVYLPLGKEVAAALEVEGPYPALLVIKAEGGGVERYEGELKAPALLDFLAGFSDKAKASSSDKKKEQAKAGGKEKPDKVKTLSWEEAVGLDAKEDMALLALLAGGSEACAEAEKAFRAAAADMQEVVAAAVVHVEGAQLEQAARYGADVASIAGEAGEGKCAQRVVLLPFGAEKAELDDYAVYSGGALEGKALQAWVTAAMPAFTTEVTPHNLQYFLSATAPIKPRSGDDDDDEDDEELGADALGKPMPPKLLLFTNKDEAPGVYKALALNFRQHSQKGVAFGWVRAGDDDNKGIVANMKPRTIPGLMMMIPMPQQLPNGQIQFQMGGQHYHGPLKYNSIAQWVEGMLSLLGQMAGVKPGADVEVPELAGDADLQAHCVDKGAGVCIIGLMDPASGHHASAAAALKAVAGKRAGEPLHFSTLDARKYRSFLSALGVLASDTPTVVALSASRMRYAAMPTKLGASDGGAAGEAVLDKFVDGVLGGRVRTQPLQELPRLVAGEGDAPGGSSGFGGSDHGDAGEADSGQCTMPPPGATPGSSCGGGGEEGSNAVAEPVEDEFDLSDIMSEEVSGEAALSNEEKLRRIEEQLKEEEAAAKKAAKKSKKKSKKKKSSKKKGGEDGEL</sequence>
<evidence type="ECO:0000256" key="8">
    <source>
        <dbReference type="SAM" id="SignalP"/>
    </source>
</evidence>
<organism evidence="10">
    <name type="scientific">Chlamydomonas leiostraca</name>
    <dbReference type="NCBI Taxonomy" id="1034604"/>
    <lineage>
        <taxon>Eukaryota</taxon>
        <taxon>Viridiplantae</taxon>
        <taxon>Chlorophyta</taxon>
        <taxon>core chlorophytes</taxon>
        <taxon>Chlorophyceae</taxon>
        <taxon>CS clade</taxon>
        <taxon>Chlamydomonadales</taxon>
        <taxon>Chlamydomonadaceae</taxon>
        <taxon>Chlamydomonas</taxon>
    </lineage>
</organism>
<proteinExistence type="predicted"/>
<dbReference type="EMBL" id="HBFB01005465">
    <property type="protein sequence ID" value="CAD8668423.1"/>
    <property type="molecule type" value="Transcribed_RNA"/>
</dbReference>
<dbReference type="Pfam" id="PF00085">
    <property type="entry name" value="Thioredoxin"/>
    <property type="match status" value="1"/>
</dbReference>
<accession>A0A7S0R6G9</accession>
<dbReference type="Pfam" id="PF24541">
    <property type="entry name" value="Thioredox_PDIA6_C"/>
    <property type="match status" value="1"/>
</dbReference>